<dbReference type="EMBL" id="JBFXLQ010000027">
    <property type="protein sequence ID" value="KAL2866161.1"/>
    <property type="molecule type" value="Genomic_DNA"/>
</dbReference>
<evidence type="ECO:0000313" key="2">
    <source>
        <dbReference type="EMBL" id="KAL2866161.1"/>
    </source>
</evidence>
<proteinExistence type="predicted"/>
<name>A0ABR4LNP3_9EURO</name>
<feature type="region of interest" description="Disordered" evidence="1">
    <location>
        <begin position="206"/>
        <end position="359"/>
    </location>
</feature>
<gene>
    <name evidence="2" type="ORF">BJX67DRAFT_372808</name>
</gene>
<sequence length="454" mass="49499">MTQPAPRRALVDLDNIEFYRPQPSKSRPPESALSIPLSLASLSILPRAAARKALPRGDGALPFDRPCGWASSYNPELLNSFDVELARCANVAPPATSSHTVSELTHEETGNEALDASAFSLTSSPSLSSPPKTTDLPSPFGSTTSRERIGIPTEPDSHIYPPSPDLQERDQPPGKGFQYAHPIYTDQVILGGGSLQLKQNISIPALSEEDPFPNDQRLPSIGVVDFGPEGQLHSDPGSSLLAESKKTSVRERSAKPHRPVAGFTPSPEPPSTTTKPPRRKSFEVAQARIVERRNRPRRNCPPRFDVVQRDRHPDCSDREESSRPTKRRKRAPRPVGKVTNPTSSGPFGKSLHSSASVQAAKSSHSQDIIGHAILTVETHALGTSYFFSFEPNSPNQLDAPQFRFSFDEPRRLTAPSPTRGYLQPNRRARMGSGANLGVTDLERKAAISGSVERM</sequence>
<dbReference type="GeneID" id="98146374"/>
<reference evidence="2 3" key="1">
    <citation type="submission" date="2024-07" db="EMBL/GenBank/DDBJ databases">
        <title>Section-level genome sequencing and comparative genomics of Aspergillus sections Usti and Cavernicolus.</title>
        <authorList>
            <consortium name="Lawrence Berkeley National Laboratory"/>
            <person name="Nybo J.L."/>
            <person name="Vesth T.C."/>
            <person name="Theobald S."/>
            <person name="Frisvad J.C."/>
            <person name="Larsen T.O."/>
            <person name="Kjaerboelling I."/>
            <person name="Rothschild-Mancinelli K."/>
            <person name="Lyhne E.K."/>
            <person name="Kogle M.E."/>
            <person name="Barry K."/>
            <person name="Clum A."/>
            <person name="Na H."/>
            <person name="Ledsgaard L."/>
            <person name="Lin J."/>
            <person name="Lipzen A."/>
            <person name="Kuo A."/>
            <person name="Riley R."/>
            <person name="Mondo S."/>
            <person name="Labutti K."/>
            <person name="Haridas S."/>
            <person name="Pangalinan J."/>
            <person name="Salamov A.A."/>
            <person name="Simmons B.A."/>
            <person name="Magnuson J.K."/>
            <person name="Chen J."/>
            <person name="Drula E."/>
            <person name="Henrissat B."/>
            <person name="Wiebenga A."/>
            <person name="Lubbers R.J."/>
            <person name="Gomes A.C."/>
            <person name="Macurrencykelacurrency M.R."/>
            <person name="Stajich J."/>
            <person name="Grigoriev I.V."/>
            <person name="Mortensen U.H."/>
            <person name="De Vries R.P."/>
            <person name="Baker S.E."/>
            <person name="Andersen M.R."/>
        </authorList>
    </citation>
    <scope>NUCLEOTIDE SEQUENCE [LARGE SCALE GENOMIC DNA]</scope>
    <source>
        <strain evidence="2 3">CBS 449.75</strain>
    </source>
</reference>
<organism evidence="2 3">
    <name type="scientific">Aspergillus lucknowensis</name>
    <dbReference type="NCBI Taxonomy" id="176173"/>
    <lineage>
        <taxon>Eukaryota</taxon>
        <taxon>Fungi</taxon>
        <taxon>Dikarya</taxon>
        <taxon>Ascomycota</taxon>
        <taxon>Pezizomycotina</taxon>
        <taxon>Eurotiomycetes</taxon>
        <taxon>Eurotiomycetidae</taxon>
        <taxon>Eurotiales</taxon>
        <taxon>Aspergillaceae</taxon>
        <taxon>Aspergillus</taxon>
        <taxon>Aspergillus subgen. Nidulantes</taxon>
    </lineage>
</organism>
<dbReference type="RefSeq" id="XP_070885140.1">
    <property type="nucleotide sequence ID" value="XM_071031302.1"/>
</dbReference>
<keyword evidence="3" id="KW-1185">Reference proteome</keyword>
<dbReference type="Proteomes" id="UP001610432">
    <property type="component" value="Unassembled WGS sequence"/>
</dbReference>
<feature type="compositionally biased region" description="Basic and acidic residues" evidence="1">
    <location>
        <begin position="306"/>
        <end position="323"/>
    </location>
</feature>
<evidence type="ECO:0000313" key="3">
    <source>
        <dbReference type="Proteomes" id="UP001610432"/>
    </source>
</evidence>
<evidence type="ECO:0000256" key="1">
    <source>
        <dbReference type="SAM" id="MobiDB-lite"/>
    </source>
</evidence>
<feature type="compositionally biased region" description="Basic and acidic residues" evidence="1">
    <location>
        <begin position="243"/>
        <end position="254"/>
    </location>
</feature>
<accession>A0ABR4LNP3</accession>
<protein>
    <submittedName>
        <fullName evidence="2">Uncharacterized protein</fullName>
    </submittedName>
</protein>
<comment type="caution">
    <text evidence="2">The sequence shown here is derived from an EMBL/GenBank/DDBJ whole genome shotgun (WGS) entry which is preliminary data.</text>
</comment>
<feature type="compositionally biased region" description="Polar residues" evidence="1">
    <location>
        <begin position="339"/>
        <end position="359"/>
    </location>
</feature>
<feature type="region of interest" description="Disordered" evidence="1">
    <location>
        <begin position="119"/>
        <end position="179"/>
    </location>
</feature>
<feature type="compositionally biased region" description="Low complexity" evidence="1">
    <location>
        <begin position="120"/>
        <end position="139"/>
    </location>
</feature>